<dbReference type="AlphaFoldDB" id="A0A0K2V4A6"/>
<reference evidence="1" key="1">
    <citation type="submission" date="2014-05" db="EMBL/GenBank/DDBJ databases">
        <authorList>
            <person name="Chronopoulou M."/>
        </authorList>
    </citation>
    <scope>NUCLEOTIDE SEQUENCE</scope>
    <source>
        <tissue evidence="1">Whole organism</tissue>
    </source>
</reference>
<name>A0A0K2V4A6_LEPSM</name>
<organism evidence="1">
    <name type="scientific">Lepeophtheirus salmonis</name>
    <name type="common">Salmon louse</name>
    <name type="synonym">Caligus salmonis</name>
    <dbReference type="NCBI Taxonomy" id="72036"/>
    <lineage>
        <taxon>Eukaryota</taxon>
        <taxon>Metazoa</taxon>
        <taxon>Ecdysozoa</taxon>
        <taxon>Arthropoda</taxon>
        <taxon>Crustacea</taxon>
        <taxon>Multicrustacea</taxon>
        <taxon>Hexanauplia</taxon>
        <taxon>Copepoda</taxon>
        <taxon>Siphonostomatoida</taxon>
        <taxon>Caligidae</taxon>
        <taxon>Lepeophtheirus</taxon>
    </lineage>
</organism>
<accession>A0A0K2V4A6</accession>
<dbReference type="EMBL" id="HACA01027973">
    <property type="protein sequence ID" value="CDW45334.1"/>
    <property type="molecule type" value="Transcribed_RNA"/>
</dbReference>
<sequence>MGNTSQGKRRKWGTQLEKGPEFLGDLKKKIKEDPTKSMNRLFKEFDVDEGENQEACEGGLGVIL</sequence>
<proteinExistence type="predicted"/>
<protein>
    <submittedName>
        <fullName evidence="1">Uncharacterized protein</fullName>
    </submittedName>
</protein>
<evidence type="ECO:0000313" key="1">
    <source>
        <dbReference type="EMBL" id="CDW45334.1"/>
    </source>
</evidence>